<protein>
    <recommendedName>
        <fullName evidence="6">Anoctamin transmembrane domain-containing protein</fullName>
    </recommendedName>
</protein>
<name>A0AAD5L7G9_PYTIN</name>
<evidence type="ECO:0000256" key="3">
    <source>
        <dbReference type="ARBA" id="ARBA00022989"/>
    </source>
</evidence>
<dbReference type="GO" id="GO:0016020">
    <property type="term" value="C:membrane"/>
    <property type="evidence" value="ECO:0007669"/>
    <property type="project" value="UniProtKB-SubCell"/>
</dbReference>
<feature type="transmembrane region" description="Helical" evidence="5">
    <location>
        <begin position="198"/>
        <end position="220"/>
    </location>
</feature>
<dbReference type="Proteomes" id="UP001209570">
    <property type="component" value="Unassembled WGS sequence"/>
</dbReference>
<dbReference type="Pfam" id="PF04547">
    <property type="entry name" value="Anoctamin"/>
    <property type="match status" value="1"/>
</dbReference>
<keyword evidence="2 5" id="KW-0812">Transmembrane</keyword>
<evidence type="ECO:0000256" key="5">
    <source>
        <dbReference type="SAM" id="Phobius"/>
    </source>
</evidence>
<keyword evidence="4 5" id="KW-0472">Membrane</keyword>
<feature type="domain" description="Anoctamin transmembrane" evidence="6">
    <location>
        <begin position="183"/>
        <end position="418"/>
    </location>
</feature>
<feature type="transmembrane region" description="Helical" evidence="5">
    <location>
        <begin position="302"/>
        <end position="325"/>
    </location>
</feature>
<evidence type="ECO:0000313" key="8">
    <source>
        <dbReference type="Proteomes" id="UP001209570"/>
    </source>
</evidence>
<organism evidence="7 8">
    <name type="scientific">Pythium insidiosum</name>
    <name type="common">Pythiosis disease agent</name>
    <dbReference type="NCBI Taxonomy" id="114742"/>
    <lineage>
        <taxon>Eukaryota</taxon>
        <taxon>Sar</taxon>
        <taxon>Stramenopiles</taxon>
        <taxon>Oomycota</taxon>
        <taxon>Peronosporomycetes</taxon>
        <taxon>Pythiales</taxon>
        <taxon>Pythiaceae</taxon>
        <taxon>Pythium</taxon>
    </lineage>
</organism>
<sequence>MERALTKGYIVFQDTIPTPLAGSLLNDDNKGWQNIFLGLDVERQCMVYDDYRQQRELTTVQQDDLQATLQPIWRLIYPDHSADTWVALRSLPGGCEQSPHLDFPPLMRKTIDSSETPVGLLLALQPNTMFISFGWNRYFAQKSDREEIHLNPGDLLLFRGDLIHAVSSSTSLNRAFDSSYVFQYFGPKLAMYFAWLECYTDALFAPAVNGAIMYLLIAHWHLRVRIAALAIVVALGTPLFTDAWKRRLREVEYMCLYQHVMETDAVVDLETRPYFRGEWVQDAVTKRRLFDFPYGKRLRQQLLAIPLLLVMCALVGAYVVALHLLSDWPRAAFPMCFLRAKPAAAELAERGLTSTTCLALSQGPGVLNAVIIQLMDNWYQRLARRLNEYENYRTQAEFDEHLVMNRMPFPFVNSNASL</sequence>
<dbReference type="InterPro" id="IPR007632">
    <property type="entry name" value="Anoctamin"/>
</dbReference>
<evidence type="ECO:0000313" key="7">
    <source>
        <dbReference type="EMBL" id="KAJ0392032.1"/>
    </source>
</evidence>
<reference evidence="7" key="1">
    <citation type="submission" date="2021-12" db="EMBL/GenBank/DDBJ databases">
        <title>Prjna785345.</title>
        <authorList>
            <person name="Rujirawat T."/>
            <person name="Krajaejun T."/>
        </authorList>
    </citation>
    <scope>NUCLEOTIDE SEQUENCE</scope>
    <source>
        <strain evidence="7">Pi057C3</strain>
    </source>
</reference>
<keyword evidence="3 5" id="KW-1133">Transmembrane helix</keyword>
<dbReference type="PANTHER" id="PTHR12308">
    <property type="entry name" value="ANOCTAMIN"/>
    <property type="match status" value="1"/>
</dbReference>
<dbReference type="AlphaFoldDB" id="A0AAD5L7G9"/>
<evidence type="ECO:0000256" key="1">
    <source>
        <dbReference type="ARBA" id="ARBA00004141"/>
    </source>
</evidence>
<comment type="subcellular location">
    <subcellularLocation>
        <location evidence="1">Membrane</location>
        <topology evidence="1">Multi-pass membrane protein</topology>
    </subcellularLocation>
</comment>
<proteinExistence type="predicted"/>
<dbReference type="GO" id="GO:0005254">
    <property type="term" value="F:chloride channel activity"/>
    <property type="evidence" value="ECO:0007669"/>
    <property type="project" value="TreeGrafter"/>
</dbReference>
<evidence type="ECO:0000256" key="2">
    <source>
        <dbReference type="ARBA" id="ARBA00022692"/>
    </source>
</evidence>
<dbReference type="EMBL" id="JAKCXM010000743">
    <property type="protein sequence ID" value="KAJ0392032.1"/>
    <property type="molecule type" value="Genomic_DNA"/>
</dbReference>
<gene>
    <name evidence="7" type="ORF">P43SY_007294</name>
</gene>
<dbReference type="InterPro" id="IPR049452">
    <property type="entry name" value="Anoctamin_TM"/>
</dbReference>
<accession>A0AAD5L7G9</accession>
<evidence type="ECO:0000259" key="6">
    <source>
        <dbReference type="Pfam" id="PF04547"/>
    </source>
</evidence>
<dbReference type="SUPFAM" id="SSF51197">
    <property type="entry name" value="Clavaminate synthase-like"/>
    <property type="match status" value="1"/>
</dbReference>
<evidence type="ECO:0000256" key="4">
    <source>
        <dbReference type="ARBA" id="ARBA00023136"/>
    </source>
</evidence>
<keyword evidence="8" id="KW-1185">Reference proteome</keyword>
<feature type="transmembrane region" description="Helical" evidence="5">
    <location>
        <begin position="226"/>
        <end position="244"/>
    </location>
</feature>
<dbReference type="PANTHER" id="PTHR12308:SF73">
    <property type="entry name" value="ANOCTAMIN"/>
    <property type="match status" value="1"/>
</dbReference>
<comment type="caution">
    <text evidence="7">The sequence shown here is derived from an EMBL/GenBank/DDBJ whole genome shotgun (WGS) entry which is preliminary data.</text>
</comment>